<keyword evidence="5" id="KW-0408">Iron</keyword>
<dbReference type="GO" id="GO:0016705">
    <property type="term" value="F:oxidoreductase activity, acting on paired donors, with incorporation or reduction of molecular oxygen"/>
    <property type="evidence" value="ECO:0007669"/>
    <property type="project" value="InterPro"/>
</dbReference>
<dbReference type="Proteomes" id="UP001295423">
    <property type="component" value="Unassembled WGS sequence"/>
</dbReference>
<keyword evidence="4" id="KW-0560">Oxidoreductase</keyword>
<evidence type="ECO:0000259" key="7">
    <source>
        <dbReference type="PROSITE" id="PS51471"/>
    </source>
</evidence>
<evidence type="ECO:0000256" key="5">
    <source>
        <dbReference type="ARBA" id="ARBA00023004"/>
    </source>
</evidence>
<dbReference type="PANTHER" id="PTHR10869:SF246">
    <property type="entry name" value="TRANSMEMBRANE PROLYL 4-HYDROXYLASE"/>
    <property type="match status" value="1"/>
</dbReference>
<evidence type="ECO:0000256" key="4">
    <source>
        <dbReference type="ARBA" id="ARBA00023002"/>
    </source>
</evidence>
<protein>
    <recommendedName>
        <fullName evidence="7">Fe2OG dioxygenase domain-containing protein</fullName>
    </recommendedName>
</protein>
<feature type="domain" description="Fe2OG dioxygenase" evidence="7">
    <location>
        <begin position="236"/>
        <end position="355"/>
    </location>
</feature>
<evidence type="ECO:0000256" key="3">
    <source>
        <dbReference type="ARBA" id="ARBA00022964"/>
    </source>
</evidence>
<evidence type="ECO:0000256" key="6">
    <source>
        <dbReference type="SAM" id="MobiDB-lite"/>
    </source>
</evidence>
<evidence type="ECO:0000256" key="2">
    <source>
        <dbReference type="ARBA" id="ARBA00022723"/>
    </source>
</evidence>
<feature type="region of interest" description="Disordered" evidence="6">
    <location>
        <begin position="52"/>
        <end position="94"/>
    </location>
</feature>
<dbReference type="InterPro" id="IPR044862">
    <property type="entry name" value="Pro_4_hyd_alph_FE2OG_OXY"/>
</dbReference>
<name>A0AAD2PW10_9STRA</name>
<dbReference type="EMBL" id="CAKOGP040001980">
    <property type="protein sequence ID" value="CAJ1958568.1"/>
    <property type="molecule type" value="Genomic_DNA"/>
</dbReference>
<sequence length="356" mass="41980">MKNAKTRSGRAFPVSRKPKPIAVRMDHVEFLRRRRSPRKHLDSKEHDRTLKYFFRKDTRRRQRQEMNQEKEPEVVEAEQTDVASPQRRSNRNLHAIRLKGSGTFYRNLRTLFFGKRSDTGYQNIGGNRIQWLRECDNPPVYVIDDFLTPSELEYFDSRVKDLKFERSFVDNMAIDEMRGVDDATNLDDKSKKRQRRTILDTTHRTSRFFAFRKQQDAKIASLERRIAELLGCWVHQIEPLQLVRYLPGEFFNVHHDMGDLMDDDQVKLPKKHVAVKRRVLTMFFYLNTLTEDQGGCTHFPKCKNLRVQPKRGRVVIWSNVTAEGLPDPRTIHAGEPVNSGEKDFAKYGLNLWICEE</sequence>
<dbReference type="InterPro" id="IPR005123">
    <property type="entry name" value="Oxoglu/Fe-dep_dioxygenase_dom"/>
</dbReference>
<keyword evidence="3" id="KW-0223">Dioxygenase</keyword>
<reference evidence="8" key="1">
    <citation type="submission" date="2023-08" db="EMBL/GenBank/DDBJ databases">
        <authorList>
            <person name="Audoor S."/>
            <person name="Bilcke G."/>
        </authorList>
    </citation>
    <scope>NUCLEOTIDE SEQUENCE</scope>
</reference>
<dbReference type="GO" id="GO:0005506">
    <property type="term" value="F:iron ion binding"/>
    <property type="evidence" value="ECO:0007669"/>
    <property type="project" value="InterPro"/>
</dbReference>
<dbReference type="InterPro" id="IPR006620">
    <property type="entry name" value="Pro_4_hyd_alph"/>
</dbReference>
<gene>
    <name evidence="8" type="ORF">CYCCA115_LOCUS17241</name>
</gene>
<evidence type="ECO:0000256" key="1">
    <source>
        <dbReference type="ARBA" id="ARBA00001961"/>
    </source>
</evidence>
<dbReference type="SMART" id="SM00702">
    <property type="entry name" value="P4Hc"/>
    <property type="match status" value="1"/>
</dbReference>
<dbReference type="AlphaFoldDB" id="A0AAD2PW10"/>
<feature type="compositionally biased region" description="Basic and acidic residues" evidence="6">
    <location>
        <begin position="63"/>
        <end position="73"/>
    </location>
</feature>
<accession>A0AAD2PW10</accession>
<dbReference type="PROSITE" id="PS51471">
    <property type="entry name" value="FE2OG_OXY"/>
    <property type="match status" value="1"/>
</dbReference>
<comment type="cofactor">
    <cofactor evidence="1">
        <name>L-ascorbate</name>
        <dbReference type="ChEBI" id="CHEBI:38290"/>
    </cofactor>
</comment>
<keyword evidence="9" id="KW-1185">Reference proteome</keyword>
<dbReference type="GO" id="GO:0051213">
    <property type="term" value="F:dioxygenase activity"/>
    <property type="evidence" value="ECO:0007669"/>
    <property type="project" value="UniProtKB-KW"/>
</dbReference>
<comment type="caution">
    <text evidence="8">The sequence shown here is derived from an EMBL/GenBank/DDBJ whole genome shotgun (WGS) entry which is preliminary data.</text>
</comment>
<organism evidence="8 9">
    <name type="scientific">Cylindrotheca closterium</name>
    <dbReference type="NCBI Taxonomy" id="2856"/>
    <lineage>
        <taxon>Eukaryota</taxon>
        <taxon>Sar</taxon>
        <taxon>Stramenopiles</taxon>
        <taxon>Ochrophyta</taxon>
        <taxon>Bacillariophyta</taxon>
        <taxon>Bacillariophyceae</taxon>
        <taxon>Bacillariophycidae</taxon>
        <taxon>Bacillariales</taxon>
        <taxon>Bacillariaceae</taxon>
        <taxon>Cylindrotheca</taxon>
    </lineage>
</organism>
<dbReference type="GO" id="GO:0031418">
    <property type="term" value="F:L-ascorbic acid binding"/>
    <property type="evidence" value="ECO:0007669"/>
    <property type="project" value="InterPro"/>
</dbReference>
<dbReference type="PANTHER" id="PTHR10869">
    <property type="entry name" value="PROLYL 4-HYDROXYLASE ALPHA SUBUNIT"/>
    <property type="match status" value="1"/>
</dbReference>
<keyword evidence="2" id="KW-0479">Metal-binding</keyword>
<evidence type="ECO:0000313" key="8">
    <source>
        <dbReference type="EMBL" id="CAJ1958568.1"/>
    </source>
</evidence>
<dbReference type="InterPro" id="IPR045054">
    <property type="entry name" value="P4HA-like"/>
</dbReference>
<evidence type="ECO:0000313" key="9">
    <source>
        <dbReference type="Proteomes" id="UP001295423"/>
    </source>
</evidence>
<dbReference type="Gene3D" id="2.60.120.620">
    <property type="entry name" value="q2cbj1_9rhob like domain"/>
    <property type="match status" value="1"/>
</dbReference>
<proteinExistence type="predicted"/>
<dbReference type="Pfam" id="PF13640">
    <property type="entry name" value="2OG-FeII_Oxy_3"/>
    <property type="match status" value="1"/>
</dbReference>